<keyword evidence="1" id="KW-0812">Transmembrane</keyword>
<keyword evidence="3" id="KW-1185">Reference proteome</keyword>
<protein>
    <submittedName>
        <fullName evidence="2">Uncharacterized protein</fullName>
    </submittedName>
</protein>
<keyword evidence="1" id="KW-1133">Transmembrane helix</keyword>
<dbReference type="Proteomes" id="UP001366503">
    <property type="component" value="Unassembled WGS sequence"/>
</dbReference>
<accession>A0ABU8KN54</accession>
<feature type="transmembrane region" description="Helical" evidence="1">
    <location>
        <begin position="6"/>
        <end position="31"/>
    </location>
</feature>
<sequence>MALRTFALLLGVVLGFATMVWFFYFVPLGCAMNTTGCRETFSVWSRLGLVHFWAPFLVALAA</sequence>
<evidence type="ECO:0000313" key="3">
    <source>
        <dbReference type="Proteomes" id="UP001366503"/>
    </source>
</evidence>
<evidence type="ECO:0000313" key="2">
    <source>
        <dbReference type="EMBL" id="MEI9407128.1"/>
    </source>
</evidence>
<dbReference type="RefSeq" id="WP_337097807.1">
    <property type="nucleotide sequence ID" value="NZ_JAPYKO010000109.1"/>
</dbReference>
<reference evidence="2 3" key="1">
    <citation type="submission" date="2022-12" db="EMBL/GenBank/DDBJ databases">
        <authorList>
            <person name="Muema E."/>
        </authorList>
    </citation>
    <scope>NUCLEOTIDE SEQUENCE [LARGE SCALE GENOMIC DNA]</scope>
    <source>
        <strain evidence="3">1330</strain>
    </source>
</reference>
<feature type="non-terminal residue" evidence="2">
    <location>
        <position position="62"/>
    </location>
</feature>
<comment type="caution">
    <text evidence="2">The sequence shown here is derived from an EMBL/GenBank/DDBJ whole genome shotgun (WGS) entry which is preliminary data.</text>
</comment>
<keyword evidence="1" id="KW-0472">Membrane</keyword>
<evidence type="ECO:0000256" key="1">
    <source>
        <dbReference type="SAM" id="Phobius"/>
    </source>
</evidence>
<organism evidence="2 3">
    <name type="scientific">Mesorhizobium argentiipisi</name>
    <dbReference type="NCBI Taxonomy" id="3015175"/>
    <lineage>
        <taxon>Bacteria</taxon>
        <taxon>Pseudomonadati</taxon>
        <taxon>Pseudomonadota</taxon>
        <taxon>Alphaproteobacteria</taxon>
        <taxon>Hyphomicrobiales</taxon>
        <taxon>Phyllobacteriaceae</taxon>
        <taxon>Mesorhizobium</taxon>
    </lineage>
</organism>
<feature type="transmembrane region" description="Helical" evidence="1">
    <location>
        <begin position="43"/>
        <end position="61"/>
    </location>
</feature>
<dbReference type="EMBL" id="JAPYKO010000109">
    <property type="protein sequence ID" value="MEI9407128.1"/>
    <property type="molecule type" value="Genomic_DNA"/>
</dbReference>
<proteinExistence type="predicted"/>
<name>A0ABU8KN54_9HYPH</name>
<gene>
    <name evidence="2" type="ORF">O7A05_34110</name>
</gene>